<comment type="catalytic activity">
    <reaction evidence="9 10">
        <text>GTP + H2O = GDP + phosphate + H(+)</text>
        <dbReference type="Rhea" id="RHEA:19669"/>
        <dbReference type="ChEBI" id="CHEBI:15377"/>
        <dbReference type="ChEBI" id="CHEBI:15378"/>
        <dbReference type="ChEBI" id="CHEBI:37565"/>
        <dbReference type="ChEBI" id="CHEBI:43474"/>
        <dbReference type="ChEBI" id="CHEBI:58189"/>
        <dbReference type="EC" id="3.6.5.4"/>
    </reaction>
</comment>
<keyword evidence="2 10" id="KW-0963">Cytoplasm</keyword>
<keyword evidence="3 10" id="KW-0547">Nucleotide-binding</keyword>
<organism evidence="12 13">
    <name type="scientific">Methylacidimicrobium cyclopophantes</name>
    <dbReference type="NCBI Taxonomy" id="1041766"/>
    <lineage>
        <taxon>Bacteria</taxon>
        <taxon>Pseudomonadati</taxon>
        <taxon>Verrucomicrobiota</taxon>
        <taxon>Methylacidimicrobium</taxon>
    </lineage>
</organism>
<evidence type="ECO:0000259" key="11">
    <source>
        <dbReference type="PROSITE" id="PS00300"/>
    </source>
</evidence>
<evidence type="ECO:0000256" key="8">
    <source>
        <dbReference type="ARBA" id="ARBA00023274"/>
    </source>
</evidence>
<keyword evidence="13" id="KW-1185">Reference proteome</keyword>
<keyword evidence="5 10" id="KW-0694">RNA-binding</keyword>
<dbReference type="SUPFAM" id="SSF47446">
    <property type="entry name" value="Signal peptide-binding domain"/>
    <property type="match status" value="1"/>
</dbReference>
<dbReference type="SUPFAM" id="SSF52540">
    <property type="entry name" value="P-loop containing nucleoside triphosphate hydrolases"/>
    <property type="match status" value="1"/>
</dbReference>
<reference evidence="12" key="1">
    <citation type="submission" date="2019-09" db="EMBL/GenBank/DDBJ databases">
        <authorList>
            <person name="Cremers G."/>
        </authorList>
    </citation>
    <scope>NUCLEOTIDE SEQUENCE [LARGE SCALE GENOMIC DNA]</scope>
    <source>
        <strain evidence="12">3B</strain>
    </source>
</reference>
<proteinExistence type="inferred from homology"/>
<dbReference type="PROSITE" id="PS00300">
    <property type="entry name" value="SRP54"/>
    <property type="match status" value="1"/>
</dbReference>
<dbReference type="Pfam" id="PF02978">
    <property type="entry name" value="SRP_SPB"/>
    <property type="match status" value="1"/>
</dbReference>
<dbReference type="AlphaFoldDB" id="A0A5E6MAL8"/>
<dbReference type="InterPro" id="IPR004125">
    <property type="entry name" value="Signal_recog_particle_SRP54_M"/>
</dbReference>
<dbReference type="Proteomes" id="UP000381693">
    <property type="component" value="Unassembled WGS sequence"/>
</dbReference>
<dbReference type="Gene3D" id="1.20.120.140">
    <property type="entry name" value="Signal recognition particle SRP54, nucleotide-binding domain"/>
    <property type="match status" value="1"/>
</dbReference>
<comment type="subunit">
    <text evidence="10">Part of the signal recognition particle protein translocation system, which is composed of SRP and FtsY.</text>
</comment>
<evidence type="ECO:0000256" key="3">
    <source>
        <dbReference type="ARBA" id="ARBA00022741"/>
    </source>
</evidence>
<keyword evidence="4 10" id="KW-0378">Hydrolase</keyword>
<protein>
    <recommendedName>
        <fullName evidence="10">Signal recognition particle protein</fullName>
        <ecNumber evidence="10">3.6.5.4</ecNumber>
    </recommendedName>
    <alternativeName>
        <fullName evidence="10">Fifty-four homolog</fullName>
    </alternativeName>
</protein>
<dbReference type="EC" id="3.6.5.4" evidence="10"/>
<comment type="caution">
    <text evidence="10">Lacks conserved residue(s) required for the propagation of feature annotation.</text>
</comment>
<dbReference type="PANTHER" id="PTHR11564:SF5">
    <property type="entry name" value="SIGNAL RECOGNITION PARTICLE SUBUNIT SRP54"/>
    <property type="match status" value="1"/>
</dbReference>
<dbReference type="NCBIfam" id="TIGR00959">
    <property type="entry name" value="ffh"/>
    <property type="match status" value="1"/>
</dbReference>
<dbReference type="GO" id="GO:0048500">
    <property type="term" value="C:signal recognition particle"/>
    <property type="evidence" value="ECO:0007669"/>
    <property type="project" value="UniProtKB-UniRule"/>
</dbReference>
<gene>
    <name evidence="10 12" type="primary">ffh</name>
    <name evidence="12" type="ORF">MAMC_00520</name>
</gene>
<dbReference type="PANTHER" id="PTHR11564">
    <property type="entry name" value="SIGNAL RECOGNITION PARTICLE 54K PROTEIN SRP54"/>
    <property type="match status" value="1"/>
</dbReference>
<dbReference type="InterPro" id="IPR042101">
    <property type="entry name" value="SRP54_N_sf"/>
</dbReference>
<dbReference type="Pfam" id="PF00448">
    <property type="entry name" value="SRP54"/>
    <property type="match status" value="1"/>
</dbReference>
<comment type="domain">
    <text evidence="10">Composed of three domains: the N-terminal N domain, which is responsible for interactions with the ribosome, the central G domain, which binds GTP, and the C-terminal M domain, which binds the RNA and the signal sequence of the RNC.</text>
</comment>
<evidence type="ECO:0000256" key="2">
    <source>
        <dbReference type="ARBA" id="ARBA00022490"/>
    </source>
</evidence>
<feature type="domain" description="SRP54-type proteins GTP-binding" evidence="11">
    <location>
        <begin position="266"/>
        <end position="279"/>
    </location>
</feature>
<dbReference type="SMART" id="SM00382">
    <property type="entry name" value="AAA"/>
    <property type="match status" value="1"/>
</dbReference>
<dbReference type="InterPro" id="IPR022941">
    <property type="entry name" value="SRP54"/>
</dbReference>
<dbReference type="GO" id="GO:0005525">
    <property type="term" value="F:GTP binding"/>
    <property type="evidence" value="ECO:0007669"/>
    <property type="project" value="UniProtKB-UniRule"/>
</dbReference>
<dbReference type="Gene3D" id="1.10.260.30">
    <property type="entry name" value="Signal recognition particle, SRP54 subunit, M-domain"/>
    <property type="match status" value="1"/>
</dbReference>
<keyword evidence="7 10" id="KW-0733">Signal recognition particle</keyword>
<accession>A0A5E6MAL8</accession>
<dbReference type="GO" id="GO:0006614">
    <property type="term" value="P:SRP-dependent cotranslational protein targeting to membrane"/>
    <property type="evidence" value="ECO:0007669"/>
    <property type="project" value="InterPro"/>
</dbReference>
<dbReference type="Pfam" id="PF02881">
    <property type="entry name" value="SRP54_N"/>
    <property type="match status" value="1"/>
</dbReference>
<dbReference type="InterPro" id="IPR003593">
    <property type="entry name" value="AAA+_ATPase"/>
</dbReference>
<name>A0A5E6MAL8_9BACT</name>
<dbReference type="InterPro" id="IPR027417">
    <property type="entry name" value="P-loop_NTPase"/>
</dbReference>
<evidence type="ECO:0000256" key="9">
    <source>
        <dbReference type="ARBA" id="ARBA00048027"/>
    </source>
</evidence>
<comment type="subcellular location">
    <subcellularLocation>
        <location evidence="10">Cytoplasm</location>
    </subcellularLocation>
    <text evidence="10">The SRP-RNC complex is targeted to the cytoplasmic membrane.</text>
</comment>
<dbReference type="SUPFAM" id="SSF47364">
    <property type="entry name" value="Domain of the SRP/SRP receptor G-proteins"/>
    <property type="match status" value="1"/>
</dbReference>
<dbReference type="GO" id="GO:0003924">
    <property type="term" value="F:GTPase activity"/>
    <property type="evidence" value="ECO:0007669"/>
    <property type="project" value="UniProtKB-UniRule"/>
</dbReference>
<dbReference type="SMART" id="SM00963">
    <property type="entry name" value="SRP54_N"/>
    <property type="match status" value="1"/>
</dbReference>
<evidence type="ECO:0000256" key="5">
    <source>
        <dbReference type="ARBA" id="ARBA00022884"/>
    </source>
</evidence>
<feature type="binding site" evidence="10">
    <location>
        <begin position="245"/>
        <end position="248"/>
    </location>
    <ligand>
        <name>GTP</name>
        <dbReference type="ChEBI" id="CHEBI:37565"/>
    </ligand>
</feature>
<dbReference type="HAMAP" id="MF_00306">
    <property type="entry name" value="SRP54"/>
    <property type="match status" value="1"/>
</dbReference>
<comment type="caution">
    <text evidence="12">The sequence shown here is derived from an EMBL/GenBank/DDBJ whole genome shotgun (WGS) entry which is preliminary data.</text>
</comment>
<evidence type="ECO:0000313" key="13">
    <source>
        <dbReference type="Proteomes" id="UP000381693"/>
    </source>
</evidence>
<dbReference type="Gene3D" id="3.40.50.300">
    <property type="entry name" value="P-loop containing nucleotide triphosphate hydrolases"/>
    <property type="match status" value="1"/>
</dbReference>
<comment type="function">
    <text evidence="10">Involved in targeting and insertion of nascent membrane proteins into the cytoplasmic membrane. Binds to the hydrophobic signal sequence of the ribosome-nascent chain (RNC) as it emerges from the ribosomes. The SRP-RNC complex is then targeted to the cytoplasmic membrane where it interacts with the SRP receptor FtsY.</text>
</comment>
<dbReference type="InterPro" id="IPR013822">
    <property type="entry name" value="Signal_recog_particl_SRP54_hlx"/>
</dbReference>
<evidence type="ECO:0000256" key="4">
    <source>
        <dbReference type="ARBA" id="ARBA00022801"/>
    </source>
</evidence>
<comment type="similarity">
    <text evidence="1 10">Belongs to the GTP-binding SRP family. SRP54 subfamily.</text>
</comment>
<evidence type="ECO:0000313" key="12">
    <source>
        <dbReference type="EMBL" id="VVM05353.1"/>
    </source>
</evidence>
<dbReference type="GO" id="GO:0008312">
    <property type="term" value="F:7S RNA binding"/>
    <property type="evidence" value="ECO:0007669"/>
    <property type="project" value="InterPro"/>
</dbReference>
<dbReference type="InterPro" id="IPR036225">
    <property type="entry name" value="SRP/SRP_N"/>
</dbReference>
<dbReference type="InterPro" id="IPR036891">
    <property type="entry name" value="Signal_recog_part_SRP54_M_sf"/>
</dbReference>
<evidence type="ECO:0000256" key="7">
    <source>
        <dbReference type="ARBA" id="ARBA00023135"/>
    </source>
</evidence>
<evidence type="ECO:0000256" key="1">
    <source>
        <dbReference type="ARBA" id="ARBA00005450"/>
    </source>
</evidence>
<evidence type="ECO:0000256" key="6">
    <source>
        <dbReference type="ARBA" id="ARBA00023134"/>
    </source>
</evidence>
<dbReference type="InterPro" id="IPR000897">
    <property type="entry name" value="SRP54_GTPase_dom"/>
</dbReference>
<dbReference type="InterPro" id="IPR004780">
    <property type="entry name" value="SRP"/>
</dbReference>
<evidence type="ECO:0000256" key="10">
    <source>
        <dbReference type="HAMAP-Rule" id="MF_00306"/>
    </source>
</evidence>
<sequence length="443" mass="49070">MLEFLQQKLETVFRNLRGYGKLSEANIADALREIRLALLAADVHYPVAKRLCEEIQKKALGKEALAGIRPGDQFVKIFHEELVRLLEEGEREIRPERPLRLLLCGLNGSGKTTTAAKLALWFRKQRQDVALVAGDLTRPAAREQLQRLGEQVQVPVYAWPDGSSIETVVREGRARGEKERRDVLIFDAAGRLDVDAELLEELAGVAALWEPGESLLVVDAATGQVAVKVAEAFAAKVPLTGLVLSRTDGDARGGAALSIQQVTGIPIKFLGIGEKPDALQPFVPERFVGRLLGMGDIVELVDRAQAELDAQSMEEMAKRLKSNEFGLQDFLAQLRFMKRLGPLENFLALLPGFPGKEAVKVDEKKIKQIEAIILSMTPEERSRPMILNGRRRLRIARGSGTQVTDVNDLLRKFDSMRKMIRRISKGGTGKGWPKLGIPRTLRG</sequence>
<dbReference type="OrthoDB" id="9804720at2"/>
<keyword evidence="8 10" id="KW-0687">Ribonucleoprotein</keyword>
<dbReference type="RefSeq" id="WP_142524619.1">
    <property type="nucleotide sequence ID" value="NZ_CABFUZ020000084.1"/>
</dbReference>
<feature type="binding site" evidence="10">
    <location>
        <begin position="105"/>
        <end position="112"/>
    </location>
    <ligand>
        <name>GTP</name>
        <dbReference type="ChEBI" id="CHEBI:37565"/>
    </ligand>
</feature>
<keyword evidence="6 10" id="KW-0342">GTP-binding</keyword>
<dbReference type="EMBL" id="CABFUZ020000084">
    <property type="protein sequence ID" value="VVM05353.1"/>
    <property type="molecule type" value="Genomic_DNA"/>
</dbReference>
<dbReference type="SMART" id="SM00962">
    <property type="entry name" value="SRP54"/>
    <property type="match status" value="1"/>
</dbReference>